<proteinExistence type="predicted"/>
<reference evidence="5 6" key="1">
    <citation type="submission" date="2018-12" db="EMBL/GenBank/DDBJ databases">
        <authorList>
            <consortium name="Pathogen Informatics"/>
        </authorList>
    </citation>
    <scope>NUCLEOTIDE SEQUENCE [LARGE SCALE GENOMIC DNA]</scope>
    <source>
        <strain evidence="5 6">NCTC11923</strain>
    </source>
</reference>
<evidence type="ECO:0000256" key="2">
    <source>
        <dbReference type="ARBA" id="ARBA00023125"/>
    </source>
</evidence>
<dbReference type="SUPFAM" id="SSF47413">
    <property type="entry name" value="lambda repressor-like DNA-binding domains"/>
    <property type="match status" value="1"/>
</dbReference>
<dbReference type="CDD" id="cd06267">
    <property type="entry name" value="PBP1_LacI_sugar_binding-like"/>
    <property type="match status" value="1"/>
</dbReference>
<evidence type="ECO:0000256" key="3">
    <source>
        <dbReference type="ARBA" id="ARBA00023163"/>
    </source>
</evidence>
<dbReference type="Proteomes" id="UP000276899">
    <property type="component" value="Chromosome"/>
</dbReference>
<dbReference type="PANTHER" id="PTHR30146">
    <property type="entry name" value="LACI-RELATED TRANSCRIPTIONAL REPRESSOR"/>
    <property type="match status" value="1"/>
</dbReference>
<keyword evidence="3" id="KW-0804">Transcription</keyword>
<keyword evidence="1" id="KW-0805">Transcription regulation</keyword>
<dbReference type="InterPro" id="IPR028082">
    <property type="entry name" value="Peripla_BP_I"/>
</dbReference>
<sequence length="336" mass="35831">MPSSRRTGRVTLVEVAERANCSVSLASIVMRGAPGASEQTRRRVRAVAEEIGYRPDQRARALRRSASGLIGVTFGVLQPFHAELVAGLYEAIGASGYEMVLSAVVGPVDDQQAVETLLTDRCEAIIMLAPAMGTRRLRALAQEVPVVVVARPMSVPGVDTVRIDDAGGQRLAVDRLVSAGHRRIVHVDGGRAPSAAERRSGYRAAMTAHGLGSRAAVVAGGLEEEDGARAVHDVLGLTERPTAITAFNDRCAAGMVQELAVRGIGVPDDISVIGFDDSRRARTCPVPLTTIDQDTRLMARLALERAIGRAQQRYLATDQVLVPRLVERDSVAPAPR</sequence>
<dbReference type="InterPro" id="IPR000843">
    <property type="entry name" value="HTH_LacI"/>
</dbReference>
<dbReference type="PANTHER" id="PTHR30146:SF155">
    <property type="entry name" value="ALANINE RACEMASE"/>
    <property type="match status" value="1"/>
</dbReference>
<dbReference type="STRING" id="1278298.GCA_000428685_01811"/>
<dbReference type="Gene3D" id="3.40.50.2300">
    <property type="match status" value="2"/>
</dbReference>
<dbReference type="RefSeq" id="WP_026426927.1">
    <property type="nucleotide sequence ID" value="NZ_CBCRWE010000011.1"/>
</dbReference>
<dbReference type="SUPFAM" id="SSF53822">
    <property type="entry name" value="Periplasmic binding protein-like I"/>
    <property type="match status" value="1"/>
</dbReference>
<feature type="domain" description="HTH lacI-type" evidence="4">
    <location>
        <begin position="10"/>
        <end position="64"/>
    </location>
</feature>
<keyword evidence="2" id="KW-0238">DNA-binding</keyword>
<dbReference type="InterPro" id="IPR010982">
    <property type="entry name" value="Lambda_DNA-bd_dom_sf"/>
</dbReference>
<protein>
    <submittedName>
        <fullName evidence="5">Catabolite control protein</fullName>
    </submittedName>
</protein>
<dbReference type="InterPro" id="IPR046335">
    <property type="entry name" value="LacI/GalR-like_sensor"/>
</dbReference>
<dbReference type="Gene3D" id="1.10.260.40">
    <property type="entry name" value="lambda repressor-like DNA-binding domains"/>
    <property type="match status" value="1"/>
</dbReference>
<evidence type="ECO:0000256" key="1">
    <source>
        <dbReference type="ARBA" id="ARBA00023015"/>
    </source>
</evidence>
<dbReference type="AlphaFoldDB" id="A0A448KCJ5"/>
<evidence type="ECO:0000313" key="5">
    <source>
        <dbReference type="EMBL" id="VEG74649.1"/>
    </source>
</evidence>
<dbReference type="PROSITE" id="PS50932">
    <property type="entry name" value="HTH_LACI_2"/>
    <property type="match status" value="1"/>
</dbReference>
<dbReference type="CDD" id="cd01392">
    <property type="entry name" value="HTH_LacI"/>
    <property type="match status" value="1"/>
</dbReference>
<dbReference type="EMBL" id="LR134363">
    <property type="protein sequence ID" value="VEG74649.1"/>
    <property type="molecule type" value="Genomic_DNA"/>
</dbReference>
<dbReference type="Pfam" id="PF13377">
    <property type="entry name" value="Peripla_BP_3"/>
    <property type="match status" value="1"/>
</dbReference>
<evidence type="ECO:0000259" key="4">
    <source>
        <dbReference type="PROSITE" id="PS50932"/>
    </source>
</evidence>
<dbReference type="GO" id="GO:0003700">
    <property type="term" value="F:DNA-binding transcription factor activity"/>
    <property type="evidence" value="ECO:0007669"/>
    <property type="project" value="TreeGrafter"/>
</dbReference>
<organism evidence="5 6">
    <name type="scientific">Actinomyces slackii</name>
    <dbReference type="NCBI Taxonomy" id="52774"/>
    <lineage>
        <taxon>Bacteria</taxon>
        <taxon>Bacillati</taxon>
        <taxon>Actinomycetota</taxon>
        <taxon>Actinomycetes</taxon>
        <taxon>Actinomycetales</taxon>
        <taxon>Actinomycetaceae</taxon>
        <taxon>Actinomyces</taxon>
    </lineage>
</organism>
<evidence type="ECO:0000313" key="6">
    <source>
        <dbReference type="Proteomes" id="UP000276899"/>
    </source>
</evidence>
<accession>A0A448KCJ5</accession>
<dbReference type="SMART" id="SM00354">
    <property type="entry name" value="HTH_LACI"/>
    <property type="match status" value="1"/>
</dbReference>
<name>A0A448KCJ5_9ACTO</name>
<dbReference type="Pfam" id="PF00356">
    <property type="entry name" value="LacI"/>
    <property type="match status" value="1"/>
</dbReference>
<gene>
    <name evidence="5" type="primary">ccpA_4</name>
    <name evidence="5" type="ORF">NCTC11923_01283</name>
</gene>
<dbReference type="GO" id="GO:0000976">
    <property type="term" value="F:transcription cis-regulatory region binding"/>
    <property type="evidence" value="ECO:0007669"/>
    <property type="project" value="TreeGrafter"/>
</dbReference>
<dbReference type="KEGG" id="asla:NCTC11923_01283"/>
<keyword evidence="6" id="KW-1185">Reference proteome</keyword>